<evidence type="ECO:0000313" key="1">
    <source>
        <dbReference type="EMBL" id="MBA4649382.1"/>
    </source>
</evidence>
<dbReference type="AlphaFoldDB" id="A0A7C9DRI7"/>
<sequence length="117" mass="13524">MRPEFGIPLHQNLERSKYKHIPYTIKDLLLQMLLLQQIIASLPQLILAGIVYATSSPRCMQHYSYPQPAEDRDSWGPRLPTSCPHELAEFCYSRAYPCNFYILLFLFIALESSTCSI</sequence>
<proteinExistence type="predicted"/>
<dbReference type="EMBL" id="GISG01160360">
    <property type="protein sequence ID" value="MBA4649382.1"/>
    <property type="molecule type" value="Transcribed_RNA"/>
</dbReference>
<name>A0A7C9DRI7_OPUST</name>
<protein>
    <submittedName>
        <fullName evidence="1">Uncharacterized protein</fullName>
    </submittedName>
</protein>
<organism evidence="1">
    <name type="scientific">Opuntia streptacantha</name>
    <name type="common">Prickly pear cactus</name>
    <name type="synonym">Opuntia cardona</name>
    <dbReference type="NCBI Taxonomy" id="393608"/>
    <lineage>
        <taxon>Eukaryota</taxon>
        <taxon>Viridiplantae</taxon>
        <taxon>Streptophyta</taxon>
        <taxon>Embryophyta</taxon>
        <taxon>Tracheophyta</taxon>
        <taxon>Spermatophyta</taxon>
        <taxon>Magnoliopsida</taxon>
        <taxon>eudicotyledons</taxon>
        <taxon>Gunneridae</taxon>
        <taxon>Pentapetalae</taxon>
        <taxon>Caryophyllales</taxon>
        <taxon>Cactineae</taxon>
        <taxon>Cactaceae</taxon>
        <taxon>Opuntioideae</taxon>
        <taxon>Opuntia</taxon>
    </lineage>
</organism>
<reference evidence="1" key="1">
    <citation type="journal article" date="2013" name="J. Plant Res.">
        <title>Effect of fungi and light on seed germination of three Opuntia species from semiarid lands of central Mexico.</title>
        <authorList>
            <person name="Delgado-Sanchez P."/>
            <person name="Jimenez-Bremont J.F."/>
            <person name="Guerrero-Gonzalez Mde L."/>
            <person name="Flores J."/>
        </authorList>
    </citation>
    <scope>NUCLEOTIDE SEQUENCE</scope>
    <source>
        <tissue evidence="1">Cladode</tissue>
    </source>
</reference>
<reference evidence="1" key="2">
    <citation type="submission" date="2020-07" db="EMBL/GenBank/DDBJ databases">
        <authorList>
            <person name="Vera ALvarez R."/>
            <person name="Arias-Moreno D.M."/>
            <person name="Jimenez-Jacinto V."/>
            <person name="Jimenez-Bremont J.F."/>
            <person name="Swaminathan K."/>
            <person name="Moose S.P."/>
            <person name="Guerrero-Gonzalez M.L."/>
            <person name="Marino-Ramirez L."/>
            <person name="Landsman D."/>
            <person name="Rodriguez-Kessler M."/>
            <person name="Delgado-Sanchez P."/>
        </authorList>
    </citation>
    <scope>NUCLEOTIDE SEQUENCE</scope>
    <source>
        <tissue evidence="1">Cladode</tissue>
    </source>
</reference>
<accession>A0A7C9DRI7</accession>